<feature type="compositionally biased region" description="Polar residues" evidence="7">
    <location>
        <begin position="14"/>
        <end position="25"/>
    </location>
</feature>
<reference evidence="8 9" key="1">
    <citation type="journal article" date="2020" name="Mol. Biol. Evol.">
        <title>Interspecific Gene Flow and the Evolution of Specialization in Black and White Rhinoceros.</title>
        <authorList>
            <person name="Moodley Y."/>
            <person name="Westbury M.V."/>
            <person name="Russo I.M."/>
            <person name="Gopalakrishnan S."/>
            <person name="Rakotoarivelo A."/>
            <person name="Olsen R.A."/>
            <person name="Prost S."/>
            <person name="Tunstall T."/>
            <person name="Ryder O.A."/>
            <person name="Dalen L."/>
            <person name="Bruford M.W."/>
        </authorList>
    </citation>
    <scope>NUCLEOTIDE SEQUENCE [LARGE SCALE GENOMIC DNA]</scope>
    <source>
        <strain evidence="8">SBR-YM</strain>
        <tissue evidence="8">Skin</tissue>
    </source>
</reference>
<dbReference type="Proteomes" id="UP000551758">
    <property type="component" value="Unassembled WGS sequence"/>
</dbReference>
<evidence type="ECO:0000256" key="6">
    <source>
        <dbReference type="ARBA" id="ARBA00023128"/>
    </source>
</evidence>
<comment type="subcellular location">
    <subcellularLocation>
        <location evidence="1">Mitochondrion inner membrane</location>
        <topology evidence="1">Multi-pass membrane protein</topology>
    </subcellularLocation>
</comment>
<organism evidence="8 9">
    <name type="scientific">Diceros bicornis minor</name>
    <name type="common">South-central black rhinoceros</name>
    <dbReference type="NCBI Taxonomy" id="77932"/>
    <lineage>
        <taxon>Eukaryota</taxon>
        <taxon>Metazoa</taxon>
        <taxon>Chordata</taxon>
        <taxon>Craniata</taxon>
        <taxon>Vertebrata</taxon>
        <taxon>Euteleostomi</taxon>
        <taxon>Mammalia</taxon>
        <taxon>Eutheria</taxon>
        <taxon>Laurasiatheria</taxon>
        <taxon>Perissodactyla</taxon>
        <taxon>Rhinocerotidae</taxon>
        <taxon>Diceros</taxon>
    </lineage>
</organism>
<accession>A0A7J7EEM0</accession>
<dbReference type="EMBL" id="JACDTQ010003442">
    <property type="protein sequence ID" value="KAF5914168.1"/>
    <property type="molecule type" value="Genomic_DNA"/>
</dbReference>
<name>A0A7J7EEM0_DICBM</name>
<keyword evidence="5" id="KW-0812">Transmembrane</keyword>
<dbReference type="GO" id="GO:0005743">
    <property type="term" value="C:mitochondrial inner membrane"/>
    <property type="evidence" value="ECO:0007669"/>
    <property type="project" value="UniProtKB-SubCell"/>
</dbReference>
<evidence type="ECO:0000256" key="1">
    <source>
        <dbReference type="ARBA" id="ARBA00004448"/>
    </source>
</evidence>
<dbReference type="InterPro" id="IPR052465">
    <property type="entry name" value="Mito_NAD+_Carrier"/>
</dbReference>
<evidence type="ECO:0000313" key="9">
    <source>
        <dbReference type="Proteomes" id="UP000551758"/>
    </source>
</evidence>
<dbReference type="PANTHER" id="PTHR46131:SF2">
    <property type="entry name" value="MITOCHONDRIAL NICOTINAMIDE ADENINE DINUCLEOTIDE TRANSPORTER SLC25A51-RELATED"/>
    <property type="match status" value="1"/>
</dbReference>
<keyword evidence="5" id="KW-1133">Transmembrane helix</keyword>
<evidence type="ECO:0000313" key="8">
    <source>
        <dbReference type="EMBL" id="KAF5914168.1"/>
    </source>
</evidence>
<evidence type="ECO:0000256" key="4">
    <source>
        <dbReference type="ARBA" id="ARBA00022792"/>
    </source>
</evidence>
<evidence type="ECO:0000256" key="7">
    <source>
        <dbReference type="SAM" id="MobiDB-lite"/>
    </source>
</evidence>
<dbReference type="GO" id="GO:1990549">
    <property type="term" value="P:mitochondrial NAD transmembrane transport"/>
    <property type="evidence" value="ECO:0007669"/>
    <property type="project" value="TreeGrafter"/>
</dbReference>
<dbReference type="PANTHER" id="PTHR46131">
    <property type="entry name" value="SD08549P"/>
    <property type="match status" value="1"/>
</dbReference>
<dbReference type="AlphaFoldDB" id="A0A7J7EEM0"/>
<proteinExistence type="predicted"/>
<keyword evidence="4" id="KW-0999">Mitochondrion inner membrane</keyword>
<sequence length="77" mass="8601">MVDSEAHGKRPPLLTSSQQDVSPHTANVGETAHRLCGRCVAFNHTAVTFPIQKALFRQQPYGIRTRDAVLQLRRDGF</sequence>
<keyword evidence="5" id="KW-0472">Membrane</keyword>
<keyword evidence="9" id="KW-1185">Reference proteome</keyword>
<evidence type="ECO:0000256" key="5">
    <source>
        <dbReference type="ARBA" id="ARBA00022989"/>
    </source>
</evidence>
<evidence type="ECO:0000256" key="3">
    <source>
        <dbReference type="ARBA" id="ARBA00022737"/>
    </source>
</evidence>
<comment type="caution">
    <text evidence="8">The sequence shown here is derived from an EMBL/GenBank/DDBJ whole genome shotgun (WGS) entry which is preliminary data.</text>
</comment>
<keyword evidence="2" id="KW-0813">Transport</keyword>
<keyword evidence="6" id="KW-0496">Mitochondrion</keyword>
<protein>
    <submittedName>
        <fullName evidence="8">Uncharacterized protein</fullName>
    </submittedName>
</protein>
<dbReference type="GO" id="GO:0051724">
    <property type="term" value="F:NAD transmembrane transporter activity"/>
    <property type="evidence" value="ECO:0007669"/>
    <property type="project" value="TreeGrafter"/>
</dbReference>
<gene>
    <name evidence="8" type="ORF">HPG69_016261</name>
</gene>
<evidence type="ECO:0000256" key="2">
    <source>
        <dbReference type="ARBA" id="ARBA00022448"/>
    </source>
</evidence>
<feature type="region of interest" description="Disordered" evidence="7">
    <location>
        <begin position="1"/>
        <end position="26"/>
    </location>
</feature>
<keyword evidence="3" id="KW-0677">Repeat</keyword>